<protein>
    <submittedName>
        <fullName evidence="2">DUF202 domain-containing protein</fullName>
    </submittedName>
</protein>
<keyword evidence="1" id="KW-1133">Transmembrane helix</keyword>
<dbReference type="EMBL" id="DYXG01000021">
    <property type="protein sequence ID" value="HJE96450.1"/>
    <property type="molecule type" value="Genomic_DNA"/>
</dbReference>
<keyword evidence="1" id="KW-0812">Transmembrane</keyword>
<gene>
    <name evidence="2" type="ORF">K8V00_02410</name>
</gene>
<dbReference type="AlphaFoldDB" id="A0A921F6T7"/>
<feature type="transmembrane region" description="Helical" evidence="1">
    <location>
        <begin position="52"/>
        <end position="72"/>
    </location>
</feature>
<evidence type="ECO:0000313" key="2">
    <source>
        <dbReference type="EMBL" id="HJE96450.1"/>
    </source>
</evidence>
<keyword evidence="1" id="KW-0472">Membrane</keyword>
<organism evidence="2 3">
    <name type="scientific">Ligilactobacillus acidipiscis</name>
    <dbReference type="NCBI Taxonomy" id="89059"/>
    <lineage>
        <taxon>Bacteria</taxon>
        <taxon>Bacillati</taxon>
        <taxon>Bacillota</taxon>
        <taxon>Bacilli</taxon>
        <taxon>Lactobacillales</taxon>
        <taxon>Lactobacillaceae</taxon>
        <taxon>Ligilactobacillus</taxon>
    </lineage>
</organism>
<feature type="transmembrane region" description="Helical" evidence="1">
    <location>
        <begin position="26"/>
        <end position="46"/>
    </location>
</feature>
<comment type="caution">
    <text evidence="2">The sequence shown here is derived from an EMBL/GenBank/DDBJ whole genome shotgun (WGS) entry which is preliminary data.</text>
</comment>
<dbReference type="Proteomes" id="UP000707535">
    <property type="component" value="Unassembled WGS sequence"/>
</dbReference>
<evidence type="ECO:0000313" key="3">
    <source>
        <dbReference type="Proteomes" id="UP000707535"/>
    </source>
</evidence>
<evidence type="ECO:0000256" key="1">
    <source>
        <dbReference type="SAM" id="Phobius"/>
    </source>
</evidence>
<name>A0A921F6T7_9LACO</name>
<accession>A0A921F6T7</accession>
<proteinExistence type="predicted"/>
<reference evidence="2" key="2">
    <citation type="submission" date="2021-09" db="EMBL/GenBank/DDBJ databases">
        <authorList>
            <person name="Gilroy R."/>
        </authorList>
    </citation>
    <scope>NUCLEOTIDE SEQUENCE</scope>
    <source>
        <strain evidence="2">CHK174-6876</strain>
    </source>
</reference>
<sequence length="106" mass="12271">MTLYEMTKGYEKEVAYQKHMLKNIGYWFQLNTVLSGIGIVVLYFFYGESLWLNILGIVLIVGGALGMMLFGYTGWRGQKNVKAVVDDYQQKVDYLQKKTQKISKKK</sequence>
<reference evidence="2" key="1">
    <citation type="journal article" date="2021" name="PeerJ">
        <title>Extensive microbial diversity within the chicken gut microbiome revealed by metagenomics and culture.</title>
        <authorList>
            <person name="Gilroy R."/>
            <person name="Ravi A."/>
            <person name="Getino M."/>
            <person name="Pursley I."/>
            <person name="Horton D.L."/>
            <person name="Alikhan N.F."/>
            <person name="Baker D."/>
            <person name="Gharbi K."/>
            <person name="Hall N."/>
            <person name="Watson M."/>
            <person name="Adriaenssens E.M."/>
            <person name="Foster-Nyarko E."/>
            <person name="Jarju S."/>
            <person name="Secka A."/>
            <person name="Antonio M."/>
            <person name="Oren A."/>
            <person name="Chaudhuri R.R."/>
            <person name="La Ragione R."/>
            <person name="Hildebrand F."/>
            <person name="Pallen M.J."/>
        </authorList>
    </citation>
    <scope>NUCLEOTIDE SEQUENCE</scope>
    <source>
        <strain evidence="2">CHK174-6876</strain>
    </source>
</reference>